<dbReference type="Proteomes" id="UP000290189">
    <property type="component" value="Unassembled WGS sequence"/>
</dbReference>
<keyword evidence="2" id="KW-0732">Signal</keyword>
<protein>
    <submittedName>
        <fullName evidence="3">Uncharacterized protein</fullName>
    </submittedName>
</protein>
<gene>
    <name evidence="3" type="ORF">PBRA_007590</name>
    <name evidence="4" type="ORF">PLBR_LOCUS9271</name>
</gene>
<evidence type="ECO:0000313" key="5">
    <source>
        <dbReference type="Proteomes" id="UP000039324"/>
    </source>
</evidence>
<evidence type="ECO:0000313" key="6">
    <source>
        <dbReference type="Proteomes" id="UP000290189"/>
    </source>
</evidence>
<keyword evidence="1" id="KW-0472">Membrane</keyword>
<dbReference type="OrthoDB" id="10650837at2759"/>
<keyword evidence="1" id="KW-1133">Transmembrane helix</keyword>
<keyword evidence="4" id="KW-0496">Mitochondrion</keyword>
<evidence type="ECO:0000256" key="2">
    <source>
        <dbReference type="SAM" id="SignalP"/>
    </source>
</evidence>
<geneLocation type="mitochondrion" evidence="4"/>
<reference evidence="4 6" key="2">
    <citation type="submission" date="2018-03" db="EMBL/GenBank/DDBJ databases">
        <authorList>
            <person name="Fogelqvist J."/>
        </authorList>
    </citation>
    <scope>NUCLEOTIDE SEQUENCE [LARGE SCALE GENOMIC DNA]</scope>
</reference>
<dbReference type="Proteomes" id="UP000039324">
    <property type="component" value="Unassembled WGS sequence"/>
</dbReference>
<feature type="transmembrane region" description="Helical" evidence="1">
    <location>
        <begin position="310"/>
        <end position="330"/>
    </location>
</feature>
<feature type="transmembrane region" description="Helical" evidence="1">
    <location>
        <begin position="281"/>
        <end position="304"/>
    </location>
</feature>
<name>A0A0G4IXR2_PLABS</name>
<feature type="signal peptide" evidence="2">
    <location>
        <begin position="1"/>
        <end position="20"/>
    </location>
</feature>
<evidence type="ECO:0000256" key="1">
    <source>
        <dbReference type="SAM" id="Phobius"/>
    </source>
</evidence>
<dbReference type="EMBL" id="OVEO01000020">
    <property type="protein sequence ID" value="SPR02056.1"/>
    <property type="molecule type" value="Genomic_DNA"/>
</dbReference>
<evidence type="ECO:0000313" key="3">
    <source>
        <dbReference type="EMBL" id="CEO99856.1"/>
    </source>
</evidence>
<dbReference type="AlphaFoldDB" id="A0A0G4IXR2"/>
<dbReference type="EMBL" id="CDSF01000094">
    <property type="protein sequence ID" value="CEO99856.1"/>
    <property type="molecule type" value="Genomic_DNA"/>
</dbReference>
<accession>A0A0G4IXR2</accession>
<organism evidence="3 5">
    <name type="scientific">Plasmodiophora brassicae</name>
    <name type="common">Clubroot disease agent</name>
    <dbReference type="NCBI Taxonomy" id="37360"/>
    <lineage>
        <taxon>Eukaryota</taxon>
        <taxon>Sar</taxon>
        <taxon>Rhizaria</taxon>
        <taxon>Endomyxa</taxon>
        <taxon>Phytomyxea</taxon>
        <taxon>Plasmodiophorida</taxon>
        <taxon>Plasmodiophoridae</taxon>
        <taxon>Plasmodiophora</taxon>
    </lineage>
</organism>
<sequence>MLRLLSVVAAALLMMARTHAMINPNALATSTSRPTHAAVDIEARVDDNRSTPRAGMNSASERSYINTLRETLLDSSRPVNPMAALMSRNPEEFWNETDVLDRFGRGTPTDVVNGCTGALLQVSVYEFQANSFLAVCGYVITALVLPLLLSANLVHYANDERKSPLDRAILPVVAAVVLIWLTRFGIQIGTAFAAMSQFARQRRRLLTSAPKVTSCLLRVAPFVLTAGTTSAIAGQDIAVGAKFGTLYGTAMLAPHLWDTLCVPRDVQGRPLPRRRWWLNPLFWADTFMGSAFIWSTILAMFVSVPGYTNSVLATAAFMSAFGLGHVACIADKFPFPDVGPRPAGPANPPSN</sequence>
<keyword evidence="1" id="KW-0812">Transmembrane</keyword>
<feature type="transmembrane region" description="Helical" evidence="1">
    <location>
        <begin position="168"/>
        <end position="194"/>
    </location>
</feature>
<feature type="chain" id="PRO_5035990797" evidence="2">
    <location>
        <begin position="21"/>
        <end position="351"/>
    </location>
</feature>
<evidence type="ECO:0000313" key="4">
    <source>
        <dbReference type="EMBL" id="SPR02056.1"/>
    </source>
</evidence>
<proteinExistence type="predicted"/>
<keyword evidence="5" id="KW-1185">Reference proteome</keyword>
<reference evidence="3 5" key="1">
    <citation type="submission" date="2015-02" db="EMBL/GenBank/DDBJ databases">
        <authorList>
            <person name="Chooi Y.-H."/>
        </authorList>
    </citation>
    <scope>NUCLEOTIDE SEQUENCE [LARGE SCALE GENOMIC DNA]</scope>
    <source>
        <strain evidence="3">E3</strain>
    </source>
</reference>